<organism evidence="10 11">
    <name type="scientific">Chitiniphilus purpureus</name>
    <dbReference type="NCBI Taxonomy" id="2981137"/>
    <lineage>
        <taxon>Bacteria</taxon>
        <taxon>Pseudomonadati</taxon>
        <taxon>Pseudomonadota</taxon>
        <taxon>Betaproteobacteria</taxon>
        <taxon>Neisseriales</taxon>
        <taxon>Chitinibacteraceae</taxon>
        <taxon>Chitiniphilus</taxon>
    </lineage>
</organism>
<dbReference type="Gene3D" id="1.10.10.10">
    <property type="entry name" value="Winged helix-like DNA-binding domain superfamily/Winged helix DNA-binding domain"/>
    <property type="match status" value="1"/>
</dbReference>
<dbReference type="InterPro" id="IPR001867">
    <property type="entry name" value="OmpR/PhoB-type_DNA-bd"/>
</dbReference>
<dbReference type="SMART" id="SM00448">
    <property type="entry name" value="REC"/>
    <property type="match status" value="1"/>
</dbReference>
<dbReference type="InterPro" id="IPR039420">
    <property type="entry name" value="WalR-like"/>
</dbReference>
<dbReference type="SUPFAM" id="SSF52172">
    <property type="entry name" value="CheY-like"/>
    <property type="match status" value="1"/>
</dbReference>
<keyword evidence="2" id="KW-0902">Two-component regulatory system</keyword>
<evidence type="ECO:0000259" key="8">
    <source>
        <dbReference type="PROSITE" id="PS50110"/>
    </source>
</evidence>
<name>A0ABY6DUM5_9NEIS</name>
<keyword evidence="4 7" id="KW-0238">DNA-binding</keyword>
<evidence type="ECO:0000313" key="11">
    <source>
        <dbReference type="Proteomes" id="UP001061302"/>
    </source>
</evidence>
<dbReference type="RefSeq" id="WP_263126647.1">
    <property type="nucleotide sequence ID" value="NZ_CP106753.1"/>
</dbReference>
<dbReference type="PANTHER" id="PTHR48111:SF22">
    <property type="entry name" value="REGULATOR OF RPOS"/>
    <property type="match status" value="1"/>
</dbReference>
<evidence type="ECO:0000256" key="2">
    <source>
        <dbReference type="ARBA" id="ARBA00023012"/>
    </source>
</evidence>
<dbReference type="SMART" id="SM00862">
    <property type="entry name" value="Trans_reg_C"/>
    <property type="match status" value="1"/>
</dbReference>
<evidence type="ECO:0000256" key="3">
    <source>
        <dbReference type="ARBA" id="ARBA00023015"/>
    </source>
</evidence>
<dbReference type="CDD" id="cd00383">
    <property type="entry name" value="trans_reg_C"/>
    <property type="match status" value="1"/>
</dbReference>
<keyword evidence="1 6" id="KW-0597">Phosphoprotein</keyword>
<evidence type="ECO:0000256" key="6">
    <source>
        <dbReference type="PROSITE-ProRule" id="PRU00169"/>
    </source>
</evidence>
<dbReference type="InterPro" id="IPR001789">
    <property type="entry name" value="Sig_transdc_resp-reg_receiver"/>
</dbReference>
<dbReference type="Pfam" id="PF00486">
    <property type="entry name" value="Trans_reg_C"/>
    <property type="match status" value="1"/>
</dbReference>
<accession>A0ABY6DUM5</accession>
<evidence type="ECO:0000256" key="4">
    <source>
        <dbReference type="ARBA" id="ARBA00023125"/>
    </source>
</evidence>
<dbReference type="InterPro" id="IPR011006">
    <property type="entry name" value="CheY-like_superfamily"/>
</dbReference>
<proteinExistence type="predicted"/>
<protein>
    <submittedName>
        <fullName evidence="10">Response regulator transcription factor</fullName>
    </submittedName>
</protein>
<dbReference type="PROSITE" id="PS50110">
    <property type="entry name" value="RESPONSE_REGULATORY"/>
    <property type="match status" value="1"/>
</dbReference>
<evidence type="ECO:0000256" key="1">
    <source>
        <dbReference type="ARBA" id="ARBA00022553"/>
    </source>
</evidence>
<feature type="domain" description="Response regulatory" evidence="8">
    <location>
        <begin position="2"/>
        <end position="117"/>
    </location>
</feature>
<dbReference type="Pfam" id="PF00072">
    <property type="entry name" value="Response_reg"/>
    <property type="match status" value="1"/>
</dbReference>
<evidence type="ECO:0000256" key="7">
    <source>
        <dbReference type="PROSITE-ProRule" id="PRU01091"/>
    </source>
</evidence>
<keyword evidence="3" id="KW-0805">Transcription regulation</keyword>
<evidence type="ECO:0000313" key="10">
    <source>
        <dbReference type="EMBL" id="UXY17216.1"/>
    </source>
</evidence>
<dbReference type="PROSITE" id="PS51755">
    <property type="entry name" value="OMPR_PHOB"/>
    <property type="match status" value="1"/>
</dbReference>
<keyword evidence="5" id="KW-0804">Transcription</keyword>
<reference evidence="10" key="1">
    <citation type="submission" date="2022-10" db="EMBL/GenBank/DDBJ databases">
        <title>Chitiniphilus purpureus sp. nov., a novel chitin-degrading bacterium isolated from crawfish pond sediment.</title>
        <authorList>
            <person name="Li K."/>
        </authorList>
    </citation>
    <scope>NUCLEOTIDE SEQUENCE</scope>
    <source>
        <strain evidence="10">CD1</strain>
    </source>
</reference>
<sequence>MRILIIEDDSEIAANLYDYLSERGHQVDAAPNGLVGLHLATAQPFDALVLDIGLPGLDGLGLAQRLRRDAQLSLPILMLTARDTLADKEAGFAAGADDYLVKPFALKEVELRLLALVKRAQGRVVPQRLRVGRLEHDPVSGETHWQGVRLSLPPKGIRLLTVLMAQPGRLFSRAELENAVWGETQPSSDALRTQIAQVRRALAAADGSSPLVTVHGRGYKLVGGPHAPETP</sequence>
<dbReference type="EMBL" id="CP106753">
    <property type="protein sequence ID" value="UXY17216.1"/>
    <property type="molecule type" value="Genomic_DNA"/>
</dbReference>
<dbReference type="Gene3D" id="3.40.50.2300">
    <property type="match status" value="1"/>
</dbReference>
<evidence type="ECO:0000259" key="9">
    <source>
        <dbReference type="PROSITE" id="PS51755"/>
    </source>
</evidence>
<feature type="DNA-binding region" description="OmpR/PhoB-type" evidence="7">
    <location>
        <begin position="126"/>
        <end position="223"/>
    </location>
</feature>
<dbReference type="InterPro" id="IPR036388">
    <property type="entry name" value="WH-like_DNA-bd_sf"/>
</dbReference>
<dbReference type="PANTHER" id="PTHR48111">
    <property type="entry name" value="REGULATOR OF RPOS"/>
    <property type="match status" value="1"/>
</dbReference>
<evidence type="ECO:0000256" key="5">
    <source>
        <dbReference type="ARBA" id="ARBA00023163"/>
    </source>
</evidence>
<dbReference type="Proteomes" id="UP001061302">
    <property type="component" value="Chromosome"/>
</dbReference>
<feature type="domain" description="OmpR/PhoB-type" evidence="9">
    <location>
        <begin position="126"/>
        <end position="223"/>
    </location>
</feature>
<keyword evidence="11" id="KW-1185">Reference proteome</keyword>
<gene>
    <name evidence="10" type="ORF">N8I74_09470</name>
</gene>
<feature type="modified residue" description="4-aspartylphosphate" evidence="6">
    <location>
        <position position="51"/>
    </location>
</feature>